<comment type="caution">
    <text evidence="2">The sequence shown here is derived from an EMBL/GenBank/DDBJ whole genome shotgun (WGS) entry which is preliminary data.</text>
</comment>
<organism evidence="2 3">
    <name type="scientific">Rubrivivax gelatinosus</name>
    <name type="common">Rhodocyclus gelatinosus</name>
    <name type="synonym">Rhodopseudomonas gelatinosa</name>
    <dbReference type="NCBI Taxonomy" id="28068"/>
    <lineage>
        <taxon>Bacteria</taxon>
        <taxon>Pseudomonadati</taxon>
        <taxon>Pseudomonadota</taxon>
        <taxon>Betaproteobacteria</taxon>
        <taxon>Burkholderiales</taxon>
        <taxon>Sphaerotilaceae</taxon>
        <taxon>Rubrivivax</taxon>
    </lineage>
</organism>
<dbReference type="EMBL" id="NRRU01000081">
    <property type="protein sequence ID" value="MBK1714789.1"/>
    <property type="molecule type" value="Genomic_DNA"/>
</dbReference>
<feature type="chain" id="PRO_5045835700" description="DUF2946 family protein" evidence="1">
    <location>
        <begin position="34"/>
        <end position="118"/>
    </location>
</feature>
<dbReference type="InterPro" id="IPR021333">
    <property type="entry name" value="DUF2946"/>
</dbReference>
<sequence>MLRCPAFLRPMARLALLAALAMALMPSIGRVLAAQAPPSWTEVCTAGGEHGGQGAPAAAHAGAECGYCVLGTPVPTPSWQAPLPHQPPAIRVALVDLPPRALPVRLCGLGAQGPPALL</sequence>
<feature type="signal peptide" evidence="1">
    <location>
        <begin position="1"/>
        <end position="33"/>
    </location>
</feature>
<accession>A0ABS1DXH8</accession>
<gene>
    <name evidence="2" type="ORF">CKO43_18675</name>
</gene>
<protein>
    <recommendedName>
        <fullName evidence="4">DUF2946 family protein</fullName>
    </recommendedName>
</protein>
<keyword evidence="3" id="KW-1185">Reference proteome</keyword>
<evidence type="ECO:0000313" key="3">
    <source>
        <dbReference type="Proteomes" id="UP001041814"/>
    </source>
</evidence>
<dbReference type="Proteomes" id="UP001041814">
    <property type="component" value="Unassembled WGS sequence"/>
</dbReference>
<reference evidence="2" key="2">
    <citation type="journal article" date="2020" name="Microorganisms">
        <title>Osmotic Adaptation and Compatible Solute Biosynthesis of Phototrophic Bacteria as Revealed from Genome Analyses.</title>
        <authorList>
            <person name="Imhoff J.F."/>
            <person name="Rahn T."/>
            <person name="Kunzel S."/>
            <person name="Keller A."/>
            <person name="Neulinger S.C."/>
        </authorList>
    </citation>
    <scope>NUCLEOTIDE SEQUENCE</scope>
    <source>
        <strain evidence="2">IM 151</strain>
    </source>
</reference>
<dbReference type="RefSeq" id="WP_200379570.1">
    <property type="nucleotide sequence ID" value="NZ_NRRU01000081.1"/>
</dbReference>
<evidence type="ECO:0000313" key="2">
    <source>
        <dbReference type="EMBL" id="MBK1714789.1"/>
    </source>
</evidence>
<name>A0ABS1DXH8_RUBGE</name>
<evidence type="ECO:0000256" key="1">
    <source>
        <dbReference type="SAM" id="SignalP"/>
    </source>
</evidence>
<evidence type="ECO:0008006" key="4">
    <source>
        <dbReference type="Google" id="ProtNLM"/>
    </source>
</evidence>
<dbReference type="Pfam" id="PF11162">
    <property type="entry name" value="DUF2946"/>
    <property type="match status" value="1"/>
</dbReference>
<reference evidence="2" key="1">
    <citation type="submission" date="2017-08" db="EMBL/GenBank/DDBJ databases">
        <authorList>
            <person name="Imhoff J.F."/>
            <person name="Rahn T."/>
            <person name="Kuenzel S."/>
            <person name="Neulinger S.C."/>
        </authorList>
    </citation>
    <scope>NUCLEOTIDE SEQUENCE</scope>
    <source>
        <strain evidence="2">IM 151</strain>
    </source>
</reference>
<keyword evidence="1" id="KW-0732">Signal</keyword>
<proteinExistence type="predicted"/>